<name>A0A2N9F847_FAGSY</name>
<protein>
    <submittedName>
        <fullName evidence="1">Uncharacterized protein</fullName>
    </submittedName>
</protein>
<dbReference type="EMBL" id="OIVN01000617">
    <property type="protein sequence ID" value="SPC83049.1"/>
    <property type="molecule type" value="Genomic_DNA"/>
</dbReference>
<reference evidence="1" key="1">
    <citation type="submission" date="2018-02" db="EMBL/GenBank/DDBJ databases">
        <authorList>
            <person name="Cohen D.B."/>
            <person name="Kent A.D."/>
        </authorList>
    </citation>
    <scope>NUCLEOTIDE SEQUENCE</scope>
</reference>
<gene>
    <name evidence="1" type="ORF">FSB_LOCUS10931</name>
</gene>
<sequence>MGSEKDGLLTTSCLVNNEECTWASTTCFDDATQILVVWGSGLFFVVTIANTASSLPEVVAIAVVTKAEGTD</sequence>
<accession>A0A2N9F847</accession>
<evidence type="ECO:0000313" key="1">
    <source>
        <dbReference type="EMBL" id="SPC83049.1"/>
    </source>
</evidence>
<proteinExistence type="predicted"/>
<dbReference type="AlphaFoldDB" id="A0A2N9F847"/>
<organism evidence="1">
    <name type="scientific">Fagus sylvatica</name>
    <name type="common">Beechnut</name>
    <dbReference type="NCBI Taxonomy" id="28930"/>
    <lineage>
        <taxon>Eukaryota</taxon>
        <taxon>Viridiplantae</taxon>
        <taxon>Streptophyta</taxon>
        <taxon>Embryophyta</taxon>
        <taxon>Tracheophyta</taxon>
        <taxon>Spermatophyta</taxon>
        <taxon>Magnoliopsida</taxon>
        <taxon>eudicotyledons</taxon>
        <taxon>Gunneridae</taxon>
        <taxon>Pentapetalae</taxon>
        <taxon>rosids</taxon>
        <taxon>fabids</taxon>
        <taxon>Fagales</taxon>
        <taxon>Fagaceae</taxon>
        <taxon>Fagus</taxon>
    </lineage>
</organism>